<sequence length="109" mass="12047">MTTTTLNARLVTELIQNQYSLVREVKPTMTLVGLIAEKLGYPNPTFEHDQAFITRLGGGSPDILKEFTGDTTKHAICRSLMELGSGVLQHELDAVYGGPFRKKPEEKKG</sequence>
<accession>A0A955I7A5</accession>
<evidence type="ECO:0000313" key="2">
    <source>
        <dbReference type="Proteomes" id="UP000745577"/>
    </source>
</evidence>
<reference evidence="1" key="2">
    <citation type="journal article" date="2021" name="Microbiome">
        <title>Successional dynamics and alternative stable states in a saline activated sludge microbial community over 9 years.</title>
        <authorList>
            <person name="Wang Y."/>
            <person name="Ye J."/>
            <person name="Ju F."/>
            <person name="Liu L."/>
            <person name="Boyd J.A."/>
            <person name="Deng Y."/>
            <person name="Parks D.H."/>
            <person name="Jiang X."/>
            <person name="Yin X."/>
            <person name="Woodcroft B.J."/>
            <person name="Tyson G.W."/>
            <person name="Hugenholtz P."/>
            <person name="Polz M.F."/>
            <person name="Zhang T."/>
        </authorList>
    </citation>
    <scope>NUCLEOTIDE SEQUENCE</scope>
    <source>
        <strain evidence="1">HKST-UBA15</strain>
    </source>
</reference>
<name>A0A955I7A5_9BACT</name>
<gene>
    <name evidence="1" type="ORF">KC675_02720</name>
</gene>
<reference evidence="1" key="1">
    <citation type="submission" date="2020-04" db="EMBL/GenBank/DDBJ databases">
        <authorList>
            <person name="Zhang T."/>
        </authorList>
    </citation>
    <scope>NUCLEOTIDE SEQUENCE</scope>
    <source>
        <strain evidence="1">HKST-UBA15</strain>
    </source>
</reference>
<dbReference type="EMBL" id="JAGQLL010000026">
    <property type="protein sequence ID" value="MCA9380070.1"/>
    <property type="molecule type" value="Genomic_DNA"/>
</dbReference>
<evidence type="ECO:0000313" key="1">
    <source>
        <dbReference type="EMBL" id="MCA9380070.1"/>
    </source>
</evidence>
<dbReference type="Proteomes" id="UP000745577">
    <property type="component" value="Unassembled WGS sequence"/>
</dbReference>
<proteinExistence type="predicted"/>
<dbReference type="AlphaFoldDB" id="A0A955I7A5"/>
<comment type="caution">
    <text evidence="1">The sequence shown here is derived from an EMBL/GenBank/DDBJ whole genome shotgun (WGS) entry which is preliminary data.</text>
</comment>
<protein>
    <submittedName>
        <fullName evidence="1">Uncharacterized protein</fullName>
    </submittedName>
</protein>
<organism evidence="1 2">
    <name type="scientific">Candidatus Dojkabacteria bacterium</name>
    <dbReference type="NCBI Taxonomy" id="2099670"/>
    <lineage>
        <taxon>Bacteria</taxon>
        <taxon>Candidatus Dojkabacteria</taxon>
    </lineage>
</organism>